<feature type="transmembrane region" description="Helical" evidence="1">
    <location>
        <begin position="80"/>
        <end position="100"/>
    </location>
</feature>
<feature type="transmembrane region" description="Helical" evidence="1">
    <location>
        <begin position="106"/>
        <end position="126"/>
    </location>
</feature>
<evidence type="ECO:0000313" key="3">
    <source>
        <dbReference type="Proteomes" id="UP000566819"/>
    </source>
</evidence>
<name>A0A8H4RJB7_9HELO</name>
<dbReference type="OrthoDB" id="2386090at2759"/>
<proteinExistence type="predicted"/>
<reference evidence="2 3" key="1">
    <citation type="submission" date="2020-03" db="EMBL/GenBank/DDBJ databases">
        <title>Draft Genome Sequence of Cudoniella acicularis.</title>
        <authorList>
            <person name="Buettner E."/>
            <person name="Kellner H."/>
        </authorList>
    </citation>
    <scope>NUCLEOTIDE SEQUENCE [LARGE SCALE GENOMIC DNA]</scope>
    <source>
        <strain evidence="2 3">DSM 108380</strain>
    </source>
</reference>
<dbReference type="EMBL" id="JAAMPI010000707">
    <property type="protein sequence ID" value="KAF4629197.1"/>
    <property type="molecule type" value="Genomic_DNA"/>
</dbReference>
<dbReference type="Proteomes" id="UP000566819">
    <property type="component" value="Unassembled WGS sequence"/>
</dbReference>
<accession>A0A8H4RJB7</accession>
<dbReference type="AlphaFoldDB" id="A0A8H4RJB7"/>
<comment type="caution">
    <text evidence="2">The sequence shown here is derived from an EMBL/GenBank/DDBJ whole genome shotgun (WGS) entry which is preliminary data.</text>
</comment>
<keyword evidence="3" id="KW-1185">Reference proteome</keyword>
<sequence>MSIAHILRRRILQSSRASFVSGNPIQKSLKTPKFQIRNFIKSPFSKKPEAPIGRKTLYPERLLVYHAGTGRTVFLGSLKITTIFIFTFFCIVVAPTYFNADDQQPVTAAAVLLSGIVPMVVVMYITRPFVNFIHLRLPPFARNSREIMMRYSKNLPKDAEIDITTMTVLGRPRVTRMKVTDLYPVKERFGLANYARNTKEINAKRPWWMGKAVRQFGVHSGRSQIMGGQVWENIQAGIEKRSKAR</sequence>
<evidence type="ECO:0000313" key="2">
    <source>
        <dbReference type="EMBL" id="KAF4629197.1"/>
    </source>
</evidence>
<evidence type="ECO:0000256" key="1">
    <source>
        <dbReference type="SAM" id="Phobius"/>
    </source>
</evidence>
<keyword evidence="1" id="KW-0812">Transmembrane</keyword>
<protein>
    <submittedName>
        <fullName evidence="2">Uncharacterized protein</fullName>
    </submittedName>
</protein>
<keyword evidence="1" id="KW-1133">Transmembrane helix</keyword>
<keyword evidence="1" id="KW-0472">Membrane</keyword>
<gene>
    <name evidence="2" type="ORF">G7Y89_g8948</name>
</gene>
<organism evidence="2 3">
    <name type="scientific">Cudoniella acicularis</name>
    <dbReference type="NCBI Taxonomy" id="354080"/>
    <lineage>
        <taxon>Eukaryota</taxon>
        <taxon>Fungi</taxon>
        <taxon>Dikarya</taxon>
        <taxon>Ascomycota</taxon>
        <taxon>Pezizomycotina</taxon>
        <taxon>Leotiomycetes</taxon>
        <taxon>Helotiales</taxon>
        <taxon>Tricladiaceae</taxon>
        <taxon>Cudoniella</taxon>
    </lineage>
</organism>